<accession>A0A4D6YVM9</accession>
<dbReference type="InterPro" id="IPR039809">
    <property type="entry name" value="Chemokine_b/g/d"/>
</dbReference>
<evidence type="ECO:0000256" key="2">
    <source>
        <dbReference type="ARBA" id="ARBA00006894"/>
    </source>
</evidence>
<evidence type="ECO:0000256" key="8">
    <source>
        <dbReference type="ARBA" id="ARBA00057411"/>
    </source>
</evidence>
<gene>
    <name evidence="15" type="primary">XCL1</name>
</gene>
<evidence type="ECO:0000256" key="6">
    <source>
        <dbReference type="ARBA" id="ARBA00022729"/>
    </source>
</evidence>
<proteinExistence type="inferred from homology"/>
<feature type="signal peptide" evidence="13">
    <location>
        <begin position="1"/>
        <end position="21"/>
    </location>
</feature>
<keyword evidence="5" id="KW-0964">Secreted</keyword>
<evidence type="ECO:0000259" key="14">
    <source>
        <dbReference type="SMART" id="SM00199"/>
    </source>
</evidence>
<dbReference type="GO" id="GO:0048020">
    <property type="term" value="F:CCR chemokine receptor binding"/>
    <property type="evidence" value="ECO:0007669"/>
    <property type="project" value="TreeGrafter"/>
</dbReference>
<evidence type="ECO:0000256" key="11">
    <source>
        <dbReference type="ARBA" id="ARBA00082676"/>
    </source>
</evidence>
<comment type="subcellular location">
    <subcellularLocation>
        <location evidence="1">Secreted</location>
    </subcellularLocation>
</comment>
<dbReference type="FunFam" id="2.40.50.40:FF:000023">
    <property type="entry name" value="Lymphotactin isoform X1"/>
    <property type="match status" value="1"/>
</dbReference>
<dbReference type="PANTHER" id="PTHR12015:SF101">
    <property type="entry name" value="CYTOKINE SCM-1 BETA-RELATED"/>
    <property type="match status" value="1"/>
</dbReference>
<dbReference type="GO" id="GO:0061844">
    <property type="term" value="P:antimicrobial humoral immune response mediated by antimicrobial peptide"/>
    <property type="evidence" value="ECO:0007669"/>
    <property type="project" value="TreeGrafter"/>
</dbReference>
<evidence type="ECO:0000256" key="9">
    <source>
        <dbReference type="ARBA" id="ARBA00069456"/>
    </source>
</evidence>
<dbReference type="GO" id="GO:0008009">
    <property type="term" value="F:chemokine activity"/>
    <property type="evidence" value="ECO:0007669"/>
    <property type="project" value="InterPro"/>
</dbReference>
<comment type="similarity">
    <text evidence="2">Belongs to the intercrine gamma family.</text>
</comment>
<organism evidence="15">
    <name type="scientific">Apodemus draco</name>
    <name type="common">South China field mouse</name>
    <dbReference type="NCBI Taxonomy" id="129247"/>
    <lineage>
        <taxon>Eukaryota</taxon>
        <taxon>Metazoa</taxon>
        <taxon>Chordata</taxon>
        <taxon>Craniata</taxon>
        <taxon>Vertebrata</taxon>
        <taxon>Euteleostomi</taxon>
        <taxon>Mammalia</taxon>
        <taxon>Eutheria</taxon>
        <taxon>Euarchontoglires</taxon>
        <taxon>Glires</taxon>
        <taxon>Rodentia</taxon>
        <taxon>Myomorpha</taxon>
        <taxon>Muroidea</taxon>
        <taxon>Muridae</taxon>
        <taxon>Murinae</taxon>
        <taxon>Apodemus</taxon>
    </lineage>
</organism>
<evidence type="ECO:0000256" key="7">
    <source>
        <dbReference type="ARBA" id="ARBA00023157"/>
    </source>
</evidence>
<evidence type="ECO:0000313" key="15">
    <source>
        <dbReference type="EMBL" id="QCI30375.1"/>
    </source>
</evidence>
<dbReference type="Gene3D" id="2.40.50.40">
    <property type="match status" value="1"/>
</dbReference>
<evidence type="ECO:0000256" key="5">
    <source>
        <dbReference type="ARBA" id="ARBA00022525"/>
    </source>
</evidence>
<dbReference type="GO" id="GO:0006954">
    <property type="term" value="P:inflammatory response"/>
    <property type="evidence" value="ECO:0007669"/>
    <property type="project" value="TreeGrafter"/>
</dbReference>
<dbReference type="GO" id="GO:0005615">
    <property type="term" value="C:extracellular space"/>
    <property type="evidence" value="ECO:0007669"/>
    <property type="project" value="UniProtKB-KW"/>
</dbReference>
<keyword evidence="7" id="KW-1015">Disulfide bond</keyword>
<evidence type="ECO:0000256" key="1">
    <source>
        <dbReference type="ARBA" id="ARBA00004613"/>
    </source>
</evidence>
<evidence type="ECO:0000256" key="12">
    <source>
        <dbReference type="ARBA" id="ARBA00082839"/>
    </source>
</evidence>
<dbReference type="AlphaFoldDB" id="A0A4D6YVM9"/>
<dbReference type="PANTHER" id="PTHR12015">
    <property type="entry name" value="SMALL INDUCIBLE CYTOKINE A"/>
    <property type="match status" value="1"/>
</dbReference>
<evidence type="ECO:0000256" key="3">
    <source>
        <dbReference type="ARBA" id="ARBA00022500"/>
    </source>
</evidence>
<dbReference type="SUPFAM" id="SSF54117">
    <property type="entry name" value="Interleukin 8-like chemokines"/>
    <property type="match status" value="1"/>
</dbReference>
<dbReference type="InterPro" id="IPR036048">
    <property type="entry name" value="Interleukin_8-like_sf"/>
</dbReference>
<dbReference type="Pfam" id="PF00048">
    <property type="entry name" value="IL8"/>
    <property type="match status" value="1"/>
</dbReference>
<reference evidence="15" key="1">
    <citation type="journal article" date="2019" name="Dev. Comp. Immunol.">
        <title>Genetic diversity of chemokine XCL1 and its receptor XCR1 in murine rodents.</title>
        <authorList>
            <person name="Xu F."/>
            <person name="He D."/>
            <person name="Ning R."/>
            <person name="Zeng B."/>
            <person name="Thompson C.W."/>
            <person name="Li Y."/>
            <person name="Wang D."/>
            <person name="Li Y."/>
        </authorList>
    </citation>
    <scope>NUCLEOTIDE SEQUENCE</scope>
</reference>
<evidence type="ECO:0000256" key="10">
    <source>
        <dbReference type="ARBA" id="ARBA00082556"/>
    </source>
</evidence>
<sequence length="114" mass="12514">MRLLLLTFLGVCCLTTWVVEGVGTEVLEKSVCVSFQTQQLPVKKIKSYTIKEGAIRAVIFLTRRGLKICADPEVKWVKTAIKTVDSRASTRKNTTGTIPTRVQRSASTAITLSG</sequence>
<dbReference type="EMBL" id="MK561425">
    <property type="protein sequence ID" value="QCI30375.1"/>
    <property type="molecule type" value="Genomic_DNA"/>
</dbReference>
<keyword evidence="6 13" id="KW-0732">Signal</keyword>
<dbReference type="PRINTS" id="PR01731">
    <property type="entry name" value="LYMPHOTACTIN"/>
</dbReference>
<evidence type="ECO:0000256" key="4">
    <source>
        <dbReference type="ARBA" id="ARBA00022514"/>
    </source>
</evidence>
<dbReference type="InterPro" id="IPR008105">
    <property type="entry name" value="Chemokine_XCL1/XCL2"/>
</dbReference>
<dbReference type="CDD" id="cd00271">
    <property type="entry name" value="Chemokine_C"/>
    <property type="match status" value="1"/>
</dbReference>
<keyword evidence="3" id="KW-0145">Chemotaxis</keyword>
<feature type="chain" id="PRO_5020021307" description="Lymphotactin" evidence="13">
    <location>
        <begin position="22"/>
        <end position="114"/>
    </location>
</feature>
<dbReference type="GO" id="GO:0030335">
    <property type="term" value="P:positive regulation of cell migration"/>
    <property type="evidence" value="ECO:0007669"/>
    <property type="project" value="TreeGrafter"/>
</dbReference>
<comment type="function">
    <text evidence="8">Chemotactic activity for lymphocytes but not for monocytes or neutrophils. In thymus, mediates medullary accumulation of thymic dendritic cells and contributes to regulatoy T cell development, playing a role in self-tolerance establishment.</text>
</comment>
<dbReference type="SMART" id="SM00199">
    <property type="entry name" value="SCY"/>
    <property type="match status" value="1"/>
</dbReference>
<feature type="domain" description="Chemokine interleukin-8-like" evidence="14">
    <location>
        <begin position="28"/>
        <end position="84"/>
    </location>
</feature>
<protein>
    <recommendedName>
        <fullName evidence="9">Lymphotactin</fullName>
    </recommendedName>
    <alternativeName>
        <fullName evidence="11">C motif chemokine 1</fullName>
    </alternativeName>
    <alternativeName>
        <fullName evidence="10">Cytokine SCM-1</fullName>
    </alternativeName>
    <alternativeName>
        <fullName evidence="12">Small-inducible cytokine C1</fullName>
    </alternativeName>
</protein>
<evidence type="ECO:0000256" key="13">
    <source>
        <dbReference type="SAM" id="SignalP"/>
    </source>
</evidence>
<name>A0A4D6YVM9_APODR</name>
<dbReference type="GO" id="GO:0070098">
    <property type="term" value="P:chemokine-mediated signaling pathway"/>
    <property type="evidence" value="ECO:0007669"/>
    <property type="project" value="TreeGrafter"/>
</dbReference>
<keyword evidence="4" id="KW-0202">Cytokine</keyword>
<dbReference type="InterPro" id="IPR001811">
    <property type="entry name" value="Chemokine_IL8-like_dom"/>
</dbReference>